<gene>
    <name evidence="2" type="ORF">C5167_011839</name>
</gene>
<keyword evidence="1" id="KW-1133">Transmembrane helix</keyword>
<feature type="transmembrane region" description="Helical" evidence="1">
    <location>
        <begin position="116"/>
        <end position="137"/>
    </location>
</feature>
<feature type="transmembrane region" description="Helical" evidence="1">
    <location>
        <begin position="6"/>
        <end position="28"/>
    </location>
</feature>
<dbReference type="GO" id="GO:0016020">
    <property type="term" value="C:membrane"/>
    <property type="evidence" value="ECO:0007669"/>
    <property type="project" value="TreeGrafter"/>
</dbReference>
<feature type="transmembrane region" description="Helical" evidence="1">
    <location>
        <begin position="272"/>
        <end position="297"/>
    </location>
</feature>
<feature type="transmembrane region" description="Helical" evidence="1">
    <location>
        <begin position="213"/>
        <end position="235"/>
    </location>
</feature>
<dbReference type="PANTHER" id="PTHR12242">
    <property type="entry name" value="OS02G0130600 PROTEIN-RELATED"/>
    <property type="match status" value="1"/>
</dbReference>
<accession>A0A4Y7J002</accession>
<feature type="transmembrane region" description="Helical" evidence="1">
    <location>
        <begin position="309"/>
        <end position="328"/>
    </location>
</feature>
<protein>
    <submittedName>
        <fullName evidence="2">Uncharacterized protein</fullName>
    </submittedName>
</protein>
<name>A0A4Y7J002_PAPSO</name>
<dbReference type="OrthoDB" id="419711at2759"/>
<proteinExistence type="predicted"/>
<dbReference type="EMBL" id="CM010717">
    <property type="protein sequence ID" value="RZC52985.1"/>
    <property type="molecule type" value="Genomic_DNA"/>
</dbReference>
<dbReference type="Gramene" id="RZC52985">
    <property type="protein sequence ID" value="RZC52985"/>
    <property type="gene ID" value="C5167_011839"/>
</dbReference>
<dbReference type="STRING" id="3469.A0A4Y7J002"/>
<keyword evidence="3" id="KW-1185">Reference proteome</keyword>
<dbReference type="Proteomes" id="UP000316621">
    <property type="component" value="Chromosome 3"/>
</dbReference>
<organism evidence="2 3">
    <name type="scientific">Papaver somniferum</name>
    <name type="common">Opium poppy</name>
    <dbReference type="NCBI Taxonomy" id="3469"/>
    <lineage>
        <taxon>Eukaryota</taxon>
        <taxon>Viridiplantae</taxon>
        <taxon>Streptophyta</taxon>
        <taxon>Embryophyta</taxon>
        <taxon>Tracheophyta</taxon>
        <taxon>Spermatophyta</taxon>
        <taxon>Magnoliopsida</taxon>
        <taxon>Ranunculales</taxon>
        <taxon>Papaveraceae</taxon>
        <taxon>Papaveroideae</taxon>
        <taxon>Papaver</taxon>
    </lineage>
</organism>
<feature type="transmembrane region" description="Helical" evidence="1">
    <location>
        <begin position="85"/>
        <end position="104"/>
    </location>
</feature>
<reference evidence="2 3" key="1">
    <citation type="journal article" date="2018" name="Science">
        <title>The opium poppy genome and morphinan production.</title>
        <authorList>
            <person name="Guo L."/>
            <person name="Winzer T."/>
            <person name="Yang X."/>
            <person name="Li Y."/>
            <person name="Ning Z."/>
            <person name="He Z."/>
            <person name="Teodor R."/>
            <person name="Lu Y."/>
            <person name="Bowser T.A."/>
            <person name="Graham I.A."/>
            <person name="Ye K."/>
        </authorList>
    </citation>
    <scope>NUCLEOTIDE SEQUENCE [LARGE SCALE GENOMIC DNA]</scope>
    <source>
        <strain evidence="3">cv. HN1</strain>
        <tissue evidence="2">Leaves</tissue>
    </source>
</reference>
<sequence>MTVLVPWNDIICFLVVVSSIFLSIWMLLRHEENDGTRKCSTKYESLLIPQPDKDNGNVITSEWTQPNHVVSNQLWTSCWRNLNPVWLLVTRFLSFVIMARVLAWDIQVHGKTVFLYYTKWTFALVVFYFALGTIASAQGCLVNSRKPVNQNNGKNSSVKTSMAESSNKSKTTINFSANKVRATVKVQSYHEQDSIKEIAGFWGYLMQTVYQTCAGAVILTDTIFWFLIVPSLAVAGVEMNLLMGCMHSLNAVFLLIDTALNSLPFPWFRFAYFLLFNCTYGVFLWVLHACGGSWWPYPFLDLSTPWAPLWYFCLALIYFPCYGLYALIVKLKNGAFSKWFPHEFVSIP</sequence>
<dbReference type="OMA" id="FTWFGIT"/>
<evidence type="ECO:0000256" key="1">
    <source>
        <dbReference type="SAM" id="Phobius"/>
    </source>
</evidence>
<keyword evidence="1" id="KW-0472">Membrane</keyword>
<dbReference type="PANTHER" id="PTHR12242:SF6">
    <property type="entry name" value="PROTEIN ROLLING PROTEIN"/>
    <property type="match status" value="1"/>
</dbReference>
<evidence type="ECO:0000313" key="2">
    <source>
        <dbReference type="EMBL" id="RZC52985.1"/>
    </source>
</evidence>
<dbReference type="AlphaFoldDB" id="A0A4Y7J002"/>
<feature type="transmembrane region" description="Helical" evidence="1">
    <location>
        <begin position="241"/>
        <end position="260"/>
    </location>
</feature>
<evidence type="ECO:0000313" key="3">
    <source>
        <dbReference type="Proteomes" id="UP000316621"/>
    </source>
</evidence>
<keyword evidence="1" id="KW-0812">Transmembrane</keyword>